<sequence>MAEGGFSGILCRYFANGICREGSSCPFSHDQTLGRPDTICRYYLQGRCAFNNRCRYDHINLNRSVATQNQPVANATNCQSGKYSGHQSSESVQGPKHAQSVTPGTPSLANRNNASSSDSSL</sequence>
<feature type="domain" description="C3H1-type" evidence="8">
    <location>
        <begin position="5"/>
        <end position="32"/>
    </location>
</feature>
<dbReference type="SMART" id="SM00356">
    <property type="entry name" value="ZnF_C3H1"/>
    <property type="match status" value="2"/>
</dbReference>
<feature type="compositionally biased region" description="Polar residues" evidence="7">
    <location>
        <begin position="76"/>
        <end position="92"/>
    </location>
</feature>
<dbReference type="InterPro" id="IPR045072">
    <property type="entry name" value="MKRN-like"/>
</dbReference>
<dbReference type="PANTHER" id="PTHR11224">
    <property type="entry name" value="MAKORIN-RELATED"/>
    <property type="match status" value="1"/>
</dbReference>
<feature type="zinc finger region" description="C3H1-type" evidence="6">
    <location>
        <begin position="5"/>
        <end position="32"/>
    </location>
</feature>
<dbReference type="Proteomes" id="UP000694941">
    <property type="component" value="Unplaced"/>
</dbReference>
<keyword evidence="3 6" id="KW-0479">Metal-binding</keyword>
<feature type="compositionally biased region" description="Low complexity" evidence="7">
    <location>
        <begin position="107"/>
        <end position="121"/>
    </location>
</feature>
<dbReference type="EC" id="2.3.2.27" evidence="2"/>
<evidence type="ECO:0000256" key="6">
    <source>
        <dbReference type="PROSITE-ProRule" id="PRU00723"/>
    </source>
</evidence>
<feature type="domain" description="C3H1-type" evidence="8">
    <location>
        <begin position="34"/>
        <end position="61"/>
    </location>
</feature>
<feature type="region of interest" description="Disordered" evidence="7">
    <location>
        <begin position="76"/>
        <end position="121"/>
    </location>
</feature>
<name>A0ABM1BP28_LIMPO</name>
<evidence type="ECO:0000256" key="4">
    <source>
        <dbReference type="ARBA" id="ARBA00022771"/>
    </source>
</evidence>
<evidence type="ECO:0000259" key="8">
    <source>
        <dbReference type="PROSITE" id="PS50103"/>
    </source>
</evidence>
<evidence type="ECO:0000313" key="10">
    <source>
        <dbReference type="RefSeq" id="XP_013785890.1"/>
    </source>
</evidence>
<evidence type="ECO:0000313" key="9">
    <source>
        <dbReference type="Proteomes" id="UP000694941"/>
    </source>
</evidence>
<feature type="zinc finger region" description="C3H1-type" evidence="6">
    <location>
        <begin position="34"/>
        <end position="61"/>
    </location>
</feature>
<dbReference type="InterPro" id="IPR036855">
    <property type="entry name" value="Znf_CCCH_sf"/>
</dbReference>
<dbReference type="PANTHER" id="PTHR11224:SF10">
    <property type="entry name" value="IP09428P-RELATED"/>
    <property type="match status" value="1"/>
</dbReference>
<dbReference type="PROSITE" id="PS50103">
    <property type="entry name" value="ZF_C3H1"/>
    <property type="match status" value="2"/>
</dbReference>
<feature type="non-terminal residue" evidence="10">
    <location>
        <position position="121"/>
    </location>
</feature>
<evidence type="ECO:0000256" key="7">
    <source>
        <dbReference type="SAM" id="MobiDB-lite"/>
    </source>
</evidence>
<dbReference type="GeneID" id="106469918"/>
<evidence type="ECO:0000256" key="3">
    <source>
        <dbReference type="ARBA" id="ARBA00022723"/>
    </source>
</evidence>
<comment type="catalytic activity">
    <reaction evidence="1">
        <text>S-ubiquitinyl-[E2 ubiquitin-conjugating enzyme]-L-cysteine + [acceptor protein]-L-lysine = [E2 ubiquitin-conjugating enzyme]-L-cysteine + N(6)-ubiquitinyl-[acceptor protein]-L-lysine.</text>
        <dbReference type="EC" id="2.3.2.27"/>
    </reaction>
</comment>
<proteinExistence type="predicted"/>
<dbReference type="Pfam" id="PF15663">
    <property type="entry name" value="zf-CCCH_3"/>
    <property type="match status" value="1"/>
</dbReference>
<dbReference type="InterPro" id="IPR041686">
    <property type="entry name" value="Znf-CCCH_3"/>
</dbReference>
<keyword evidence="5 6" id="KW-0862">Zinc</keyword>
<dbReference type="Gene3D" id="4.10.1000.10">
    <property type="entry name" value="Zinc finger, CCCH-type"/>
    <property type="match status" value="1"/>
</dbReference>
<evidence type="ECO:0000256" key="5">
    <source>
        <dbReference type="ARBA" id="ARBA00022833"/>
    </source>
</evidence>
<evidence type="ECO:0000256" key="1">
    <source>
        <dbReference type="ARBA" id="ARBA00000900"/>
    </source>
</evidence>
<accession>A0ABM1BP28</accession>
<dbReference type="SUPFAM" id="SSF90229">
    <property type="entry name" value="CCCH zinc finger"/>
    <property type="match status" value="2"/>
</dbReference>
<protein>
    <recommendedName>
        <fullName evidence="2">RING-type E3 ubiquitin transferase</fullName>
        <ecNumber evidence="2">2.3.2.27</ecNumber>
    </recommendedName>
</protein>
<dbReference type="InterPro" id="IPR000571">
    <property type="entry name" value="Znf_CCCH"/>
</dbReference>
<gene>
    <name evidence="10" type="primary">LOC106469918</name>
</gene>
<keyword evidence="9" id="KW-1185">Reference proteome</keyword>
<evidence type="ECO:0000256" key="2">
    <source>
        <dbReference type="ARBA" id="ARBA00012483"/>
    </source>
</evidence>
<organism evidence="9 10">
    <name type="scientific">Limulus polyphemus</name>
    <name type="common">Atlantic horseshoe crab</name>
    <dbReference type="NCBI Taxonomy" id="6850"/>
    <lineage>
        <taxon>Eukaryota</taxon>
        <taxon>Metazoa</taxon>
        <taxon>Ecdysozoa</taxon>
        <taxon>Arthropoda</taxon>
        <taxon>Chelicerata</taxon>
        <taxon>Merostomata</taxon>
        <taxon>Xiphosura</taxon>
        <taxon>Limulidae</taxon>
        <taxon>Limulus</taxon>
    </lineage>
</organism>
<reference evidence="10" key="1">
    <citation type="submission" date="2025-08" db="UniProtKB">
        <authorList>
            <consortium name="RefSeq"/>
        </authorList>
    </citation>
    <scope>IDENTIFICATION</scope>
    <source>
        <tissue evidence="10">Muscle</tissue>
    </source>
</reference>
<keyword evidence="4 6" id="KW-0863">Zinc-finger</keyword>
<dbReference type="RefSeq" id="XP_013785890.1">
    <property type="nucleotide sequence ID" value="XM_013930436.2"/>
</dbReference>